<feature type="compositionally biased region" description="Low complexity" evidence="1">
    <location>
        <begin position="1116"/>
        <end position="1134"/>
    </location>
</feature>
<accession>A0A316W121</accession>
<name>A0A316W121_9BASI</name>
<dbReference type="Proteomes" id="UP000245783">
    <property type="component" value="Unassembled WGS sequence"/>
</dbReference>
<proteinExistence type="predicted"/>
<feature type="region of interest" description="Disordered" evidence="1">
    <location>
        <begin position="1"/>
        <end position="131"/>
    </location>
</feature>
<feature type="compositionally biased region" description="Basic residues" evidence="1">
    <location>
        <begin position="313"/>
        <end position="327"/>
    </location>
</feature>
<dbReference type="RefSeq" id="XP_025370706.1">
    <property type="nucleotide sequence ID" value="XM_025517631.1"/>
</dbReference>
<evidence type="ECO:0000313" key="2">
    <source>
        <dbReference type="EMBL" id="PWN43546.1"/>
    </source>
</evidence>
<gene>
    <name evidence="2" type="ORF">IE81DRAFT_77830</name>
</gene>
<feature type="region of interest" description="Disordered" evidence="1">
    <location>
        <begin position="1096"/>
        <end position="1134"/>
    </location>
</feature>
<evidence type="ECO:0000256" key="1">
    <source>
        <dbReference type="SAM" id="MobiDB-lite"/>
    </source>
</evidence>
<feature type="region of interest" description="Disordered" evidence="1">
    <location>
        <begin position="638"/>
        <end position="657"/>
    </location>
</feature>
<dbReference type="AlphaFoldDB" id="A0A316W121"/>
<reference evidence="2 3" key="1">
    <citation type="journal article" date="2018" name="Mol. Biol. Evol.">
        <title>Broad Genomic Sampling Reveals a Smut Pathogenic Ancestry of the Fungal Clade Ustilaginomycotina.</title>
        <authorList>
            <person name="Kijpornyongpan T."/>
            <person name="Mondo S.J."/>
            <person name="Barry K."/>
            <person name="Sandor L."/>
            <person name="Lee J."/>
            <person name="Lipzen A."/>
            <person name="Pangilinan J."/>
            <person name="LaButti K."/>
            <person name="Hainaut M."/>
            <person name="Henrissat B."/>
            <person name="Grigoriev I.V."/>
            <person name="Spatafora J.W."/>
            <person name="Aime M.C."/>
        </authorList>
    </citation>
    <scope>NUCLEOTIDE SEQUENCE [LARGE SCALE GENOMIC DNA]</scope>
    <source>
        <strain evidence="2 3">MCA 4658</strain>
    </source>
</reference>
<dbReference type="STRING" id="1522189.A0A316W121"/>
<dbReference type="InParanoid" id="A0A316W121"/>
<evidence type="ECO:0000313" key="3">
    <source>
        <dbReference type="Proteomes" id="UP000245783"/>
    </source>
</evidence>
<dbReference type="OrthoDB" id="3354034at2759"/>
<sequence>MAARYESSPHGTQQPPITLQPSQASFGAGSRGHRSRMPSREGFSLPARPSSPVTRRRPESLDDRNQHRNPPTYRHSPKSPPKRTSSVPHTFVTPPSADNPYPRTEAATRTRSTPHCRTALSSAMSRCRSSPGQETSVQALAALATSADMSRLADLCSPRSPRLRPASLNASSAGQLGAPLSPERNRPHVKHVPIASGAVIPTPSAPESPESDRTRFPWNIRLWNASLPALDPALLPDSPPKRKPETPEFSGGIEDLKPRVKSKSPPARRQRAVSECVSLGLGPAFEDDPSELATKRQSLGAVQGTPPFDAPRGPRRRSPSGTFRRRVGSGFPSLPKADGESRGGQNSPRTPPLSTLPNNFRPSGLGLAIAGITPAYRLQQLPSLTDSPLSSTSSVPSIVITPPAALTIHSPSQLCSPLGKATLHSHEDDHNSSPWFQTALDLGAHTHAEPDSSAKLFKSSSGELVPSISEPRSTSSSAADVHPKLQLELSAEARQTRHLQDETAFSAFASRIDERLSAFFEYREGADVAQIVRRARIWMLDAVGMDLSNTMPHMRLPSICLMPSLMRIRWIDCGDRKEWVPAEVAVAWYDAACNRVMEHFVSGMFAMLNDSRAPRDLAAGLALMISLLRVDMVAPDPATDTEAEETDAAPGTNPSSDILAPFGLAPSPVLLSDCFAPPSVHPDAACRSTEGNSLGLWGHAMLESSPRASPISIAYLHPGQALMTTVQTTIEAILERGVAVREKACMLSVPSNPRRKTRKQVAAAAAAAAASTAEGSSMEGEQEASGSTSGDATLHSANAELNDLEMATKGEITADELRRRELTRAIVGSSKDRFCSMHVMRFVGELYQRRVLDFETFQAWLDRTLFQTVHLGIPSRFELEASCTLLATAGAALEQASRLAGCCQVSQGPKAQPVPQCGLGTDDMAPRTPQRLESMPTSSSLPILSLQLSSLSSPTNVTAARRVDGAPPSHWINESPQALRKSVMARWSPRASFQALSSSQSLPSSRVTSPTNAFAPLSLAPAIMSRQVSLPGKVPASAPPTSLTFETCCNAIEHITLKAAMARISELSSIPEFGTQSRGICEWLLFTRANDWSVPSGPPAAHTLLGPPGLTPPPRRSSSSRGSAARAHALPASD</sequence>
<keyword evidence="3" id="KW-1185">Reference proteome</keyword>
<protein>
    <submittedName>
        <fullName evidence="2">Uncharacterized protein</fullName>
    </submittedName>
</protein>
<feature type="compositionally biased region" description="Basic and acidic residues" evidence="1">
    <location>
        <begin position="56"/>
        <end position="66"/>
    </location>
</feature>
<dbReference type="GeneID" id="37039501"/>
<organism evidence="2 3">
    <name type="scientific">Ceraceosorus guamensis</name>
    <dbReference type="NCBI Taxonomy" id="1522189"/>
    <lineage>
        <taxon>Eukaryota</taxon>
        <taxon>Fungi</taxon>
        <taxon>Dikarya</taxon>
        <taxon>Basidiomycota</taxon>
        <taxon>Ustilaginomycotina</taxon>
        <taxon>Exobasidiomycetes</taxon>
        <taxon>Ceraceosorales</taxon>
        <taxon>Ceraceosoraceae</taxon>
        <taxon>Ceraceosorus</taxon>
    </lineage>
</organism>
<feature type="region of interest" description="Disordered" evidence="1">
    <location>
        <begin position="232"/>
        <end position="360"/>
    </location>
</feature>
<feature type="region of interest" description="Disordered" evidence="1">
    <location>
        <begin position="164"/>
        <end position="186"/>
    </location>
</feature>
<feature type="compositionally biased region" description="Polar residues" evidence="1">
    <location>
        <begin position="9"/>
        <end position="25"/>
    </location>
</feature>
<feature type="compositionally biased region" description="Polar residues" evidence="1">
    <location>
        <begin position="107"/>
        <end position="131"/>
    </location>
</feature>
<dbReference type="Gene3D" id="1.25.40.180">
    <property type="match status" value="1"/>
</dbReference>
<feature type="compositionally biased region" description="Polar residues" evidence="1">
    <location>
        <begin position="343"/>
        <end position="360"/>
    </location>
</feature>
<feature type="compositionally biased region" description="Basic residues" evidence="1">
    <location>
        <begin position="259"/>
        <end position="271"/>
    </location>
</feature>
<dbReference type="EMBL" id="KZ819369">
    <property type="protein sequence ID" value="PWN43546.1"/>
    <property type="molecule type" value="Genomic_DNA"/>
</dbReference>
<feature type="region of interest" description="Disordered" evidence="1">
    <location>
        <begin position="769"/>
        <end position="793"/>
    </location>
</feature>